<protein>
    <submittedName>
        <fullName evidence="1">Uncharacterized protein</fullName>
    </submittedName>
</protein>
<dbReference type="Proteomes" id="UP001476798">
    <property type="component" value="Unassembled WGS sequence"/>
</dbReference>
<dbReference type="EMBL" id="JAHRIO010033440">
    <property type="protein sequence ID" value="MEQ2169608.1"/>
    <property type="molecule type" value="Genomic_DNA"/>
</dbReference>
<keyword evidence="2" id="KW-1185">Reference proteome</keyword>
<accession>A0ABV0NDW6</accession>
<organism evidence="1 2">
    <name type="scientific">Goodea atripinnis</name>
    <dbReference type="NCBI Taxonomy" id="208336"/>
    <lineage>
        <taxon>Eukaryota</taxon>
        <taxon>Metazoa</taxon>
        <taxon>Chordata</taxon>
        <taxon>Craniata</taxon>
        <taxon>Vertebrata</taxon>
        <taxon>Euteleostomi</taxon>
        <taxon>Actinopterygii</taxon>
        <taxon>Neopterygii</taxon>
        <taxon>Teleostei</taxon>
        <taxon>Neoteleostei</taxon>
        <taxon>Acanthomorphata</taxon>
        <taxon>Ovalentaria</taxon>
        <taxon>Atherinomorphae</taxon>
        <taxon>Cyprinodontiformes</taxon>
        <taxon>Goodeidae</taxon>
        <taxon>Goodea</taxon>
    </lineage>
</organism>
<evidence type="ECO:0000313" key="2">
    <source>
        <dbReference type="Proteomes" id="UP001476798"/>
    </source>
</evidence>
<reference evidence="1 2" key="1">
    <citation type="submission" date="2021-06" db="EMBL/GenBank/DDBJ databases">
        <authorList>
            <person name="Palmer J.M."/>
        </authorList>
    </citation>
    <scope>NUCLEOTIDE SEQUENCE [LARGE SCALE GENOMIC DNA]</scope>
    <source>
        <strain evidence="1 2">GA_2019</strain>
        <tissue evidence="1">Muscle</tissue>
    </source>
</reference>
<name>A0ABV0NDW6_9TELE</name>
<proteinExistence type="predicted"/>
<sequence length="69" mass="7830">MKIKPFCEMLRTPVRLLRSYGWMKTKDVILNTTACLGHPAMGNNVSGISALQRSQQQGFHRLRNSQKGQ</sequence>
<gene>
    <name evidence="1" type="ORF">GOODEAATRI_027011</name>
</gene>
<comment type="caution">
    <text evidence="1">The sequence shown here is derived from an EMBL/GenBank/DDBJ whole genome shotgun (WGS) entry which is preliminary data.</text>
</comment>
<evidence type="ECO:0000313" key="1">
    <source>
        <dbReference type="EMBL" id="MEQ2169608.1"/>
    </source>
</evidence>